<evidence type="ECO:0000259" key="4">
    <source>
        <dbReference type="Pfam" id="PF00535"/>
    </source>
</evidence>
<accession>A0A5C5XM64</accession>
<dbReference type="GO" id="GO:0016757">
    <property type="term" value="F:glycosyltransferase activity"/>
    <property type="evidence" value="ECO:0007669"/>
    <property type="project" value="UniProtKB-KW"/>
</dbReference>
<feature type="domain" description="Glycosyltransferase 2-like" evidence="4">
    <location>
        <begin position="9"/>
        <end position="148"/>
    </location>
</feature>
<name>A0A5C5XM64_9PLAN</name>
<dbReference type="InterPro" id="IPR001173">
    <property type="entry name" value="Glyco_trans_2-like"/>
</dbReference>
<dbReference type="SUPFAM" id="SSF53448">
    <property type="entry name" value="Nucleotide-diphospho-sugar transferases"/>
    <property type="match status" value="1"/>
</dbReference>
<reference evidence="5 6" key="1">
    <citation type="submission" date="2019-02" db="EMBL/GenBank/DDBJ databases">
        <title>Deep-cultivation of Planctomycetes and their phenomic and genomic characterization uncovers novel biology.</title>
        <authorList>
            <person name="Wiegand S."/>
            <person name="Jogler M."/>
            <person name="Boedeker C."/>
            <person name="Pinto D."/>
            <person name="Vollmers J."/>
            <person name="Rivas-Marin E."/>
            <person name="Kohn T."/>
            <person name="Peeters S.H."/>
            <person name="Heuer A."/>
            <person name="Rast P."/>
            <person name="Oberbeckmann S."/>
            <person name="Bunk B."/>
            <person name="Jeske O."/>
            <person name="Meyerdierks A."/>
            <person name="Storesund J.E."/>
            <person name="Kallscheuer N."/>
            <person name="Luecker S."/>
            <person name="Lage O.M."/>
            <person name="Pohl T."/>
            <person name="Merkel B.J."/>
            <person name="Hornburger P."/>
            <person name="Mueller R.-W."/>
            <person name="Bruemmer F."/>
            <person name="Labrenz M."/>
            <person name="Spormann A.M."/>
            <person name="Op Den Camp H."/>
            <person name="Overmann J."/>
            <person name="Amann R."/>
            <person name="Jetten M.S.M."/>
            <person name="Mascher T."/>
            <person name="Medema M.H."/>
            <person name="Devos D.P."/>
            <person name="Kaster A.-K."/>
            <person name="Ovreas L."/>
            <person name="Rohde M."/>
            <person name="Galperin M.Y."/>
            <person name="Jogler C."/>
        </authorList>
    </citation>
    <scope>NUCLEOTIDE SEQUENCE [LARGE SCALE GENOMIC DNA]</scope>
    <source>
        <strain evidence="5 6">Pan54</strain>
    </source>
</reference>
<evidence type="ECO:0000256" key="2">
    <source>
        <dbReference type="ARBA" id="ARBA00022676"/>
    </source>
</evidence>
<dbReference type="RefSeq" id="WP_165441860.1">
    <property type="nucleotide sequence ID" value="NZ_SJPG01000001.1"/>
</dbReference>
<dbReference type="Proteomes" id="UP000316095">
    <property type="component" value="Unassembled WGS sequence"/>
</dbReference>
<dbReference type="Gene3D" id="3.90.550.10">
    <property type="entry name" value="Spore Coat Polysaccharide Biosynthesis Protein SpsA, Chain A"/>
    <property type="match status" value="1"/>
</dbReference>
<protein>
    <submittedName>
        <fullName evidence="5">Putative glycosyl transferase</fullName>
    </submittedName>
</protein>
<proteinExistence type="inferred from homology"/>
<sequence>MAENLKEITVVIPQHNCWFETVACCSSLWRHHQEKFRIVIVDDGSDAKNRGYAKKYLNARVTILTQNHRGVTAAWNRGVAAVDSRFIVLLNNDAMTLGAWLPEMQTLLKRNEHGLAGAALRCEKMLAKNLRRHCPHGDATFLEGWCLGFSKATFENVGCFDESLKLYWSDTDWQLRWLQLFNRNSQDLCLLNPGRIRHRGHQSTQWLSESTQWWKEDRERFLLKWQKVKHEFGTVR</sequence>
<comment type="similarity">
    <text evidence="1">Belongs to the glycosyltransferase 2 family.</text>
</comment>
<dbReference type="Pfam" id="PF00535">
    <property type="entry name" value="Glycos_transf_2"/>
    <property type="match status" value="1"/>
</dbReference>
<comment type="caution">
    <text evidence="5">The sequence shown here is derived from an EMBL/GenBank/DDBJ whole genome shotgun (WGS) entry which is preliminary data.</text>
</comment>
<keyword evidence="3 5" id="KW-0808">Transferase</keyword>
<dbReference type="PANTHER" id="PTHR43179:SF12">
    <property type="entry name" value="GALACTOFURANOSYLTRANSFERASE GLFT2"/>
    <property type="match status" value="1"/>
</dbReference>
<dbReference type="EMBL" id="SJPG01000001">
    <property type="protein sequence ID" value="TWT63205.1"/>
    <property type="molecule type" value="Genomic_DNA"/>
</dbReference>
<evidence type="ECO:0000313" key="6">
    <source>
        <dbReference type="Proteomes" id="UP000316095"/>
    </source>
</evidence>
<keyword evidence="6" id="KW-1185">Reference proteome</keyword>
<dbReference type="PANTHER" id="PTHR43179">
    <property type="entry name" value="RHAMNOSYLTRANSFERASE WBBL"/>
    <property type="match status" value="1"/>
</dbReference>
<keyword evidence="2" id="KW-0328">Glycosyltransferase</keyword>
<dbReference type="InterPro" id="IPR029044">
    <property type="entry name" value="Nucleotide-diphossugar_trans"/>
</dbReference>
<dbReference type="AlphaFoldDB" id="A0A5C5XM64"/>
<organism evidence="5 6">
    <name type="scientific">Rubinisphaera italica</name>
    <dbReference type="NCBI Taxonomy" id="2527969"/>
    <lineage>
        <taxon>Bacteria</taxon>
        <taxon>Pseudomonadati</taxon>
        <taxon>Planctomycetota</taxon>
        <taxon>Planctomycetia</taxon>
        <taxon>Planctomycetales</taxon>
        <taxon>Planctomycetaceae</taxon>
        <taxon>Rubinisphaera</taxon>
    </lineage>
</organism>
<evidence type="ECO:0000313" key="5">
    <source>
        <dbReference type="EMBL" id="TWT63205.1"/>
    </source>
</evidence>
<evidence type="ECO:0000256" key="3">
    <source>
        <dbReference type="ARBA" id="ARBA00022679"/>
    </source>
</evidence>
<gene>
    <name evidence="5" type="ORF">Pan54_39580</name>
</gene>
<evidence type="ECO:0000256" key="1">
    <source>
        <dbReference type="ARBA" id="ARBA00006739"/>
    </source>
</evidence>